<dbReference type="InterPro" id="IPR005184">
    <property type="entry name" value="DUF306_Meta_HslJ"/>
</dbReference>
<dbReference type="Pfam" id="PF03724">
    <property type="entry name" value="META"/>
    <property type="match status" value="1"/>
</dbReference>
<organism evidence="3 4">
    <name type="scientific">Novosphingobium soli</name>
    <dbReference type="NCBI Taxonomy" id="574956"/>
    <lineage>
        <taxon>Bacteria</taxon>
        <taxon>Pseudomonadati</taxon>
        <taxon>Pseudomonadota</taxon>
        <taxon>Alphaproteobacteria</taxon>
        <taxon>Sphingomonadales</taxon>
        <taxon>Sphingomonadaceae</taxon>
        <taxon>Novosphingobium</taxon>
    </lineage>
</organism>
<feature type="signal peptide" evidence="1">
    <location>
        <begin position="1"/>
        <end position="26"/>
    </location>
</feature>
<evidence type="ECO:0000313" key="3">
    <source>
        <dbReference type="EMBL" id="MFC0202846.1"/>
    </source>
</evidence>
<evidence type="ECO:0000313" key="4">
    <source>
        <dbReference type="Proteomes" id="UP001589798"/>
    </source>
</evidence>
<accession>A0ABV6CQ40</accession>
<reference evidence="3 4" key="1">
    <citation type="submission" date="2024-09" db="EMBL/GenBank/DDBJ databases">
        <authorList>
            <person name="Sun Q."/>
            <person name="Mori K."/>
        </authorList>
    </citation>
    <scope>NUCLEOTIDE SEQUENCE [LARGE SCALE GENOMIC DNA]</scope>
    <source>
        <strain evidence="3 4">CCM 7706</strain>
    </source>
</reference>
<proteinExistence type="predicted"/>
<name>A0ABV6CQ40_9SPHN</name>
<evidence type="ECO:0000256" key="1">
    <source>
        <dbReference type="SAM" id="SignalP"/>
    </source>
</evidence>
<protein>
    <submittedName>
        <fullName evidence="3">META domain-containing protein</fullName>
    </submittedName>
</protein>
<dbReference type="InterPro" id="IPR038670">
    <property type="entry name" value="HslJ-like_sf"/>
</dbReference>
<comment type="caution">
    <text evidence="3">The sequence shown here is derived from an EMBL/GenBank/DDBJ whole genome shotgun (WGS) entry which is preliminary data.</text>
</comment>
<dbReference type="PROSITE" id="PS51257">
    <property type="entry name" value="PROKAR_LIPOPROTEIN"/>
    <property type="match status" value="1"/>
</dbReference>
<dbReference type="Proteomes" id="UP001589798">
    <property type="component" value="Unassembled WGS sequence"/>
</dbReference>
<dbReference type="Gene3D" id="2.40.128.270">
    <property type="match status" value="1"/>
</dbReference>
<feature type="domain" description="DUF306" evidence="2">
    <location>
        <begin position="34"/>
        <end position="143"/>
    </location>
</feature>
<feature type="chain" id="PRO_5045258095" evidence="1">
    <location>
        <begin position="27"/>
        <end position="151"/>
    </location>
</feature>
<keyword evidence="4" id="KW-1185">Reference proteome</keyword>
<dbReference type="RefSeq" id="WP_379485717.1">
    <property type="nucleotide sequence ID" value="NZ_JBHLWK010000002.1"/>
</dbReference>
<evidence type="ECO:0000259" key="2">
    <source>
        <dbReference type="Pfam" id="PF03724"/>
    </source>
</evidence>
<keyword evidence="1" id="KW-0732">Signal</keyword>
<gene>
    <name evidence="3" type="ORF">ACFFJC_01010</name>
</gene>
<sequence length="151" mass="16478">MKSRLHLRQMSGSVAVLLAIAGCASMNETASRESTLIGPTWQLVSIRKGEQTTNLTPQQSARYTIEFVVHDDARLQLGCNSGTAGWSASLMRHVLRIGEIRSTRMACPDAEIESLLRTGLPGGNTYGFSSDERTLMVRSKVATFSFRNAAD</sequence>
<dbReference type="EMBL" id="JBHLWK010000002">
    <property type="protein sequence ID" value="MFC0202846.1"/>
    <property type="molecule type" value="Genomic_DNA"/>
</dbReference>